<proteinExistence type="predicted"/>
<accession>G7YE36</accession>
<organism evidence="4 5">
    <name type="scientific">Clonorchis sinensis</name>
    <name type="common">Chinese liver fluke</name>
    <dbReference type="NCBI Taxonomy" id="79923"/>
    <lineage>
        <taxon>Eukaryota</taxon>
        <taxon>Metazoa</taxon>
        <taxon>Spiralia</taxon>
        <taxon>Lophotrochozoa</taxon>
        <taxon>Platyhelminthes</taxon>
        <taxon>Trematoda</taxon>
        <taxon>Digenea</taxon>
        <taxon>Opisthorchiida</taxon>
        <taxon>Opisthorchiata</taxon>
        <taxon>Opisthorchiidae</taxon>
        <taxon>Clonorchis</taxon>
    </lineage>
</organism>
<evidence type="ECO:0000256" key="1">
    <source>
        <dbReference type="ARBA" id="ARBA00022737"/>
    </source>
</evidence>
<dbReference type="FunFam" id="1.10.238.10:FF:000001">
    <property type="entry name" value="Calmodulin 1"/>
    <property type="match status" value="1"/>
</dbReference>
<evidence type="ECO:0000313" key="4">
    <source>
        <dbReference type="EMBL" id="GAA51220.1"/>
    </source>
</evidence>
<evidence type="ECO:0000259" key="3">
    <source>
        <dbReference type="PROSITE" id="PS50222"/>
    </source>
</evidence>
<keyword evidence="2" id="KW-0106">Calcium</keyword>
<dbReference type="Gene3D" id="1.10.238.10">
    <property type="entry name" value="EF-hand"/>
    <property type="match status" value="2"/>
</dbReference>
<reference key="2">
    <citation type="submission" date="2011-10" db="EMBL/GenBank/DDBJ databases">
        <title>The genome and transcriptome sequence of Clonorchis sinensis provide insights into the carcinogenic liver fluke.</title>
        <authorList>
            <person name="Wang X."/>
            <person name="Huang Y."/>
            <person name="Chen W."/>
            <person name="Liu H."/>
            <person name="Guo L."/>
            <person name="Chen Y."/>
            <person name="Luo F."/>
            <person name="Zhou W."/>
            <person name="Sun J."/>
            <person name="Mao Q."/>
            <person name="Liang P."/>
            <person name="Zhou C."/>
            <person name="Tian Y."/>
            <person name="Men J."/>
            <person name="Lv X."/>
            <person name="Huang L."/>
            <person name="Zhou J."/>
            <person name="Hu Y."/>
            <person name="Li R."/>
            <person name="Zhang F."/>
            <person name="Lei H."/>
            <person name="Li X."/>
            <person name="Hu X."/>
            <person name="Liang C."/>
            <person name="Xu J."/>
            <person name="Wu Z."/>
            <person name="Yu X."/>
        </authorList>
    </citation>
    <scope>NUCLEOTIDE SEQUENCE</scope>
    <source>
        <strain>Henan</strain>
    </source>
</reference>
<gene>
    <name evidence="4" type="ORF">CLF_105733</name>
</gene>
<dbReference type="InterPro" id="IPR018247">
    <property type="entry name" value="EF_Hand_1_Ca_BS"/>
</dbReference>
<dbReference type="EMBL" id="DF143126">
    <property type="protein sequence ID" value="GAA51220.1"/>
    <property type="molecule type" value="Genomic_DNA"/>
</dbReference>
<feature type="domain" description="EF-hand" evidence="3">
    <location>
        <begin position="212"/>
        <end position="247"/>
    </location>
</feature>
<dbReference type="PROSITE" id="PS00018">
    <property type="entry name" value="EF_HAND_1"/>
    <property type="match status" value="3"/>
</dbReference>
<dbReference type="InterPro" id="IPR002048">
    <property type="entry name" value="EF_hand_dom"/>
</dbReference>
<dbReference type="InterPro" id="IPR011992">
    <property type="entry name" value="EF-hand-dom_pair"/>
</dbReference>
<dbReference type="AlphaFoldDB" id="G7YE36"/>
<dbReference type="GO" id="GO:0005509">
    <property type="term" value="F:calcium ion binding"/>
    <property type="evidence" value="ECO:0007669"/>
    <property type="project" value="InterPro"/>
</dbReference>
<keyword evidence="5" id="KW-1185">Reference proteome</keyword>
<dbReference type="PROSITE" id="PS50222">
    <property type="entry name" value="EF_HAND_2"/>
    <property type="match status" value="3"/>
</dbReference>
<feature type="domain" description="EF-hand" evidence="3">
    <location>
        <begin position="167"/>
        <end position="202"/>
    </location>
</feature>
<name>G7YE36_CLOSI</name>
<dbReference type="Proteomes" id="UP000008909">
    <property type="component" value="Unassembled WGS sequence"/>
</dbReference>
<feature type="domain" description="EF-hand" evidence="3">
    <location>
        <begin position="131"/>
        <end position="166"/>
    </location>
</feature>
<dbReference type="InterPro" id="IPR050145">
    <property type="entry name" value="Centrin_CML-like"/>
</dbReference>
<dbReference type="SMART" id="SM00054">
    <property type="entry name" value="EFh"/>
    <property type="match status" value="4"/>
</dbReference>
<evidence type="ECO:0000256" key="2">
    <source>
        <dbReference type="ARBA" id="ARBA00022837"/>
    </source>
</evidence>
<evidence type="ECO:0000313" key="5">
    <source>
        <dbReference type="Proteomes" id="UP000008909"/>
    </source>
</evidence>
<protein>
    <submittedName>
        <fullName evidence="4">Calmodulin</fullName>
    </submittedName>
</protein>
<dbReference type="CDD" id="cd00051">
    <property type="entry name" value="EFh"/>
    <property type="match status" value="2"/>
</dbReference>
<dbReference type="SUPFAM" id="SSF47473">
    <property type="entry name" value="EF-hand"/>
    <property type="match status" value="1"/>
</dbReference>
<keyword evidence="1" id="KW-0677">Repeat</keyword>
<dbReference type="Pfam" id="PF13499">
    <property type="entry name" value="EF-hand_7"/>
    <property type="match status" value="2"/>
</dbReference>
<dbReference type="PANTHER" id="PTHR23050">
    <property type="entry name" value="CALCIUM BINDING PROTEIN"/>
    <property type="match status" value="1"/>
</dbReference>
<reference evidence="4" key="1">
    <citation type="journal article" date="2011" name="Genome Biol.">
        <title>The draft genome of the carcinogenic human liver fluke Clonorchis sinensis.</title>
        <authorList>
            <person name="Wang X."/>
            <person name="Chen W."/>
            <person name="Huang Y."/>
            <person name="Sun J."/>
            <person name="Men J."/>
            <person name="Liu H."/>
            <person name="Luo F."/>
            <person name="Guo L."/>
            <person name="Lv X."/>
            <person name="Deng C."/>
            <person name="Zhou C."/>
            <person name="Fan Y."/>
            <person name="Li X."/>
            <person name="Huang L."/>
            <person name="Hu Y."/>
            <person name="Liang C."/>
            <person name="Hu X."/>
            <person name="Xu J."/>
            <person name="Yu X."/>
        </authorList>
    </citation>
    <scope>NUCLEOTIDE SEQUENCE [LARGE SCALE GENOMIC DNA]</scope>
    <source>
        <strain evidence="4">Henan</strain>
    </source>
</reference>
<sequence length="456" mass="51516">MELTDPAESYAYELLEKGLMTKEQLAENGSGPESRDTRRLIHLIRSTGPRKPLVSKTIKDRNGLTILNKGEHFDRWTENLEQKLSWPQAASNLGSTADVDSWMPYGEGKNKAVEGYCYLRLQVFDNRVSQNHSSYIRWAFHFFDKNGDGSISMDEMATVLSYLGHEASHEDLQNLMKPADENGDGTLDFGEFLRAMSEYYVQRPTKRGTKPEDNEFYRRAFAEFDQDGDGYICAEELRVLMASFGEALTPDDIMEMIQEADTDGDGKVNFEGKPHFITFDIACNSISSGIPDVSYWFASIRTISLSFTNQPENSFRAPSLKSEGGNRKGSIASYQASVLETLGSKIVSSEKRHSTTFVIRNGTNRVMQRDWTALGSNKLSTCPQCWAAADLADAQQMEESVTKVVYENVMPKAHRCRLTRVRSNRLLKRVLYFGLSMKVSEKLTNIFNSEMILDTD</sequence>